<dbReference type="Pfam" id="PF13822">
    <property type="entry name" value="ACC_epsilon"/>
    <property type="match status" value="1"/>
</dbReference>
<feature type="region of interest" description="Disordered" evidence="1">
    <location>
        <begin position="30"/>
        <end position="70"/>
    </location>
</feature>
<dbReference type="GO" id="GO:0004658">
    <property type="term" value="F:propionyl-CoA carboxylase activity"/>
    <property type="evidence" value="ECO:0007669"/>
    <property type="project" value="InterPro"/>
</dbReference>
<accession>A0A542E2A4</accession>
<gene>
    <name evidence="2" type="ORF">FB458_2585</name>
</gene>
<comment type="caution">
    <text evidence="2">The sequence shown here is derived from an EMBL/GenBank/DDBJ whole genome shotgun (WGS) entry which is preliminary data.</text>
</comment>
<evidence type="ECO:0000256" key="1">
    <source>
        <dbReference type="SAM" id="MobiDB-lite"/>
    </source>
</evidence>
<sequence>MSEQPVLRVERGEPTDEELAAVVAVLLAGLSGDGEERRPGPRPRWGAPGRGLGSSYGPRRGGWRASGLPR</sequence>
<evidence type="ECO:0000313" key="2">
    <source>
        <dbReference type="EMBL" id="TQJ09473.1"/>
    </source>
</evidence>
<keyword evidence="3" id="KW-1185">Reference proteome</keyword>
<dbReference type="AlphaFoldDB" id="A0A542E2A4"/>
<proteinExistence type="predicted"/>
<dbReference type="EMBL" id="VFMN01000001">
    <property type="protein sequence ID" value="TQJ09473.1"/>
    <property type="molecule type" value="Genomic_DNA"/>
</dbReference>
<dbReference type="GO" id="GO:0003989">
    <property type="term" value="F:acetyl-CoA carboxylase activity"/>
    <property type="evidence" value="ECO:0007669"/>
    <property type="project" value="InterPro"/>
</dbReference>
<dbReference type="Proteomes" id="UP000317893">
    <property type="component" value="Unassembled WGS sequence"/>
</dbReference>
<dbReference type="RefSeq" id="WP_141848839.1">
    <property type="nucleotide sequence ID" value="NZ_BAAAPR010000014.1"/>
</dbReference>
<protein>
    <submittedName>
        <fullName evidence="2">Acyl-CoA carboxylase epsilon subunit-like protein</fullName>
    </submittedName>
</protein>
<name>A0A542E2A4_9MICO</name>
<organism evidence="2 3">
    <name type="scientific">Lapillicoccus jejuensis</name>
    <dbReference type="NCBI Taxonomy" id="402171"/>
    <lineage>
        <taxon>Bacteria</taxon>
        <taxon>Bacillati</taxon>
        <taxon>Actinomycetota</taxon>
        <taxon>Actinomycetes</taxon>
        <taxon>Micrococcales</taxon>
        <taxon>Intrasporangiaceae</taxon>
        <taxon>Lapillicoccus</taxon>
    </lineage>
</organism>
<evidence type="ECO:0000313" key="3">
    <source>
        <dbReference type="Proteomes" id="UP000317893"/>
    </source>
</evidence>
<dbReference type="InterPro" id="IPR032716">
    <property type="entry name" value="ACC_epsilon"/>
</dbReference>
<reference evidence="2 3" key="1">
    <citation type="submission" date="2019-06" db="EMBL/GenBank/DDBJ databases">
        <title>Sequencing the genomes of 1000 actinobacteria strains.</title>
        <authorList>
            <person name="Klenk H.-P."/>
        </authorList>
    </citation>
    <scope>NUCLEOTIDE SEQUENCE [LARGE SCALE GENOMIC DNA]</scope>
    <source>
        <strain evidence="2 3">DSM 18607</strain>
    </source>
</reference>